<reference evidence="5 9" key="3">
    <citation type="journal article" date="2019" name="Nat. Med.">
        <title>A library of human gut bacterial isolates paired with longitudinal multiomics data enables mechanistic microbiome research.</title>
        <authorList>
            <person name="Poyet M."/>
            <person name="Groussin M."/>
            <person name="Gibbons S.M."/>
            <person name="Avila-Pacheco J."/>
            <person name="Jiang X."/>
            <person name="Kearney S.M."/>
            <person name="Perrotta A.R."/>
            <person name="Berdy B."/>
            <person name="Zhao S."/>
            <person name="Lieberman T.D."/>
            <person name="Swanson P.K."/>
            <person name="Smith M."/>
            <person name="Roesemann S."/>
            <person name="Alexander J.E."/>
            <person name="Rich S.A."/>
            <person name="Livny J."/>
            <person name="Vlamakis H."/>
            <person name="Clish C."/>
            <person name="Bullock K."/>
            <person name="Deik A."/>
            <person name="Scott J."/>
            <person name="Pierce K.A."/>
            <person name="Xavier R.J."/>
            <person name="Alm E.J."/>
        </authorList>
    </citation>
    <scope>NUCLEOTIDE SEQUENCE [LARGE SCALE GENOMIC DNA]</scope>
    <source>
        <strain evidence="5 9">BIOML-A5</strain>
    </source>
</reference>
<evidence type="ECO:0000313" key="9">
    <source>
        <dbReference type="Proteomes" id="UP000465607"/>
    </source>
</evidence>
<keyword evidence="1" id="KW-0238">DNA-binding</keyword>
<reference evidence="4 7" key="1">
    <citation type="submission" date="2015-09" db="EMBL/GenBank/DDBJ databases">
        <authorList>
            <consortium name="Pathogen Informatics"/>
        </authorList>
    </citation>
    <scope>NUCLEOTIDE SEQUENCE [LARGE SCALE GENOMIC DNA]</scope>
    <source>
        <strain evidence="4 7">2789STDY5834884</strain>
    </source>
</reference>
<dbReference type="EMBL" id="WKQV01000001">
    <property type="protein sequence ID" value="MSD25589.1"/>
    <property type="molecule type" value="Genomic_DNA"/>
</dbReference>
<evidence type="ECO:0000313" key="6">
    <source>
        <dbReference type="EMBL" id="RGI67997.1"/>
    </source>
</evidence>
<evidence type="ECO:0000313" key="7">
    <source>
        <dbReference type="Proteomes" id="UP000095602"/>
    </source>
</evidence>
<organism evidence="4 7">
    <name type="scientific">Agathobacter rectalis</name>
    <dbReference type="NCBI Taxonomy" id="39491"/>
    <lineage>
        <taxon>Bacteria</taxon>
        <taxon>Bacillati</taxon>
        <taxon>Bacillota</taxon>
        <taxon>Clostridia</taxon>
        <taxon>Lachnospirales</taxon>
        <taxon>Lachnospiraceae</taxon>
        <taxon>Agathobacter</taxon>
    </lineage>
</organism>
<dbReference type="RefSeq" id="WP_022292398.1">
    <property type="nucleotide sequence ID" value="NZ_CZAJ01000027.1"/>
</dbReference>
<dbReference type="EMBL" id="QSOB01000010">
    <property type="protein sequence ID" value="RGI67997.1"/>
    <property type="molecule type" value="Genomic_DNA"/>
</dbReference>
<keyword evidence="2" id="KW-0472">Membrane</keyword>
<dbReference type="SMART" id="SM00530">
    <property type="entry name" value="HTH_XRE"/>
    <property type="match status" value="1"/>
</dbReference>
<dbReference type="Proteomes" id="UP000260642">
    <property type="component" value="Unassembled WGS sequence"/>
</dbReference>
<dbReference type="InterPro" id="IPR010982">
    <property type="entry name" value="Lambda_DNA-bd_dom_sf"/>
</dbReference>
<feature type="transmembrane region" description="Helical" evidence="2">
    <location>
        <begin position="82"/>
        <end position="106"/>
    </location>
</feature>
<dbReference type="PANTHER" id="PTHR46558">
    <property type="entry name" value="TRACRIPTIONAL REGULATORY PROTEIN-RELATED-RELATED"/>
    <property type="match status" value="1"/>
</dbReference>
<reference evidence="6 8" key="2">
    <citation type="submission" date="2018-08" db="EMBL/GenBank/DDBJ databases">
        <title>A genome reference for cultivated species of the human gut microbiota.</title>
        <authorList>
            <person name="Zou Y."/>
            <person name="Xue W."/>
            <person name="Luo G."/>
        </authorList>
    </citation>
    <scope>NUCLEOTIDE SEQUENCE [LARGE SCALE GENOMIC DNA]</scope>
    <source>
        <strain evidence="6 8">TM10-3</strain>
    </source>
</reference>
<protein>
    <submittedName>
        <fullName evidence="4">HTH-type transcriptional regulator immR</fullName>
    </submittedName>
    <submittedName>
        <fullName evidence="5">Helix-turn-helix domain-containing protein</fullName>
    </submittedName>
</protein>
<gene>
    <name evidence="4" type="primary">immR_5</name>
    <name evidence="6" type="ORF">DXD95_08590</name>
    <name evidence="4" type="ORF">ERS852497_02447</name>
    <name evidence="5" type="ORF">GKE44_00020</name>
</gene>
<feature type="domain" description="HTH cro/C1-type" evidence="3">
    <location>
        <begin position="7"/>
        <end position="60"/>
    </location>
</feature>
<feature type="transmembrane region" description="Helical" evidence="2">
    <location>
        <begin position="131"/>
        <end position="153"/>
    </location>
</feature>
<dbReference type="PANTHER" id="PTHR46558:SF13">
    <property type="entry name" value="HTH-TYPE TRANSCRIPTIONAL REGULATOR IMMR"/>
    <property type="match status" value="1"/>
</dbReference>
<dbReference type="Gene3D" id="1.10.260.40">
    <property type="entry name" value="lambda repressor-like DNA-binding domains"/>
    <property type="match status" value="1"/>
</dbReference>
<evidence type="ECO:0000256" key="2">
    <source>
        <dbReference type="SAM" id="Phobius"/>
    </source>
</evidence>
<dbReference type="CDD" id="cd00093">
    <property type="entry name" value="HTH_XRE"/>
    <property type="match status" value="1"/>
</dbReference>
<keyword evidence="2" id="KW-1133">Transmembrane helix</keyword>
<dbReference type="AlphaFoldDB" id="A0A174LXU5"/>
<evidence type="ECO:0000256" key="1">
    <source>
        <dbReference type="ARBA" id="ARBA00023125"/>
    </source>
</evidence>
<evidence type="ECO:0000259" key="3">
    <source>
        <dbReference type="PROSITE" id="PS50943"/>
    </source>
</evidence>
<evidence type="ECO:0000313" key="4">
    <source>
        <dbReference type="EMBL" id="CUP28992.1"/>
    </source>
</evidence>
<name>A0A174LXU5_9FIRM</name>
<dbReference type="Pfam" id="PF01381">
    <property type="entry name" value="HTH_3"/>
    <property type="match status" value="1"/>
</dbReference>
<dbReference type="Proteomes" id="UP000465607">
    <property type="component" value="Unassembled WGS sequence"/>
</dbReference>
<dbReference type="Proteomes" id="UP000095602">
    <property type="component" value="Unassembled WGS sequence"/>
</dbReference>
<sequence length="160" mass="18464">MTFAEKLQKLRKQNGLSQEQLAEKLNVSRQAVSKWEMGTIPDMENMVKLGRYFDCSLDYLMNDDIDTNAKSHQSPKIENKNLAWKCVATGLIITGLILSLLMPLFAKMYQGFEFSNFHQCFTDSWRYIFKFPLLGILLIALLCLFTGIVLFLMKRYKGTS</sequence>
<accession>A0A174LXU5</accession>
<dbReference type="PROSITE" id="PS50943">
    <property type="entry name" value="HTH_CROC1"/>
    <property type="match status" value="1"/>
</dbReference>
<dbReference type="SUPFAM" id="SSF47413">
    <property type="entry name" value="lambda repressor-like DNA-binding domains"/>
    <property type="match status" value="1"/>
</dbReference>
<dbReference type="EMBL" id="CZAJ01000027">
    <property type="protein sequence ID" value="CUP28992.1"/>
    <property type="molecule type" value="Genomic_DNA"/>
</dbReference>
<evidence type="ECO:0000313" key="5">
    <source>
        <dbReference type="EMBL" id="MSD25589.1"/>
    </source>
</evidence>
<proteinExistence type="predicted"/>
<dbReference type="GO" id="GO:0003677">
    <property type="term" value="F:DNA binding"/>
    <property type="evidence" value="ECO:0007669"/>
    <property type="project" value="UniProtKB-KW"/>
</dbReference>
<dbReference type="InterPro" id="IPR001387">
    <property type="entry name" value="Cro/C1-type_HTH"/>
</dbReference>
<evidence type="ECO:0000313" key="8">
    <source>
        <dbReference type="Proteomes" id="UP000260642"/>
    </source>
</evidence>
<keyword evidence="2" id="KW-0812">Transmembrane</keyword>